<keyword evidence="14" id="KW-1185">Reference proteome</keyword>
<dbReference type="GO" id="GO:0042130">
    <property type="term" value="P:negative regulation of T cell proliferation"/>
    <property type="evidence" value="ECO:0007669"/>
    <property type="project" value="TreeGrafter"/>
</dbReference>
<feature type="domain" description="Ig-like" evidence="12">
    <location>
        <begin position="470"/>
        <end position="566"/>
    </location>
</feature>
<name>A0A8J4U6L1_CLAMG</name>
<feature type="non-terminal residue" evidence="13">
    <location>
        <position position="745"/>
    </location>
</feature>
<reference evidence="13" key="1">
    <citation type="submission" date="2020-07" db="EMBL/GenBank/DDBJ databases">
        <title>Clarias magur genome sequencing, assembly and annotation.</title>
        <authorList>
            <person name="Kushwaha B."/>
            <person name="Kumar R."/>
            <person name="Das P."/>
            <person name="Joshi C.G."/>
            <person name="Kumar D."/>
            <person name="Nagpure N.S."/>
            <person name="Pandey M."/>
            <person name="Agarwal S."/>
            <person name="Srivastava S."/>
            <person name="Singh M."/>
            <person name="Sahoo L."/>
            <person name="Jayasankar P."/>
            <person name="Meher P.K."/>
            <person name="Koringa P.G."/>
            <person name="Iquebal M.A."/>
            <person name="Das S.P."/>
            <person name="Bit A."/>
            <person name="Patnaik S."/>
            <person name="Patel N."/>
            <person name="Shah T.M."/>
            <person name="Hinsu A."/>
            <person name="Jena J.K."/>
        </authorList>
    </citation>
    <scope>NUCLEOTIDE SEQUENCE</scope>
    <source>
        <strain evidence="13">CIFAMagur01</strain>
        <tissue evidence="13">Testis</tissue>
    </source>
</reference>
<evidence type="ECO:0000256" key="2">
    <source>
        <dbReference type="ARBA" id="ARBA00022475"/>
    </source>
</evidence>
<keyword evidence="6 11" id="KW-0472">Membrane</keyword>
<feature type="transmembrane region" description="Helical" evidence="11">
    <location>
        <begin position="599"/>
        <end position="621"/>
    </location>
</feature>
<evidence type="ECO:0000259" key="12">
    <source>
        <dbReference type="PROSITE" id="PS50835"/>
    </source>
</evidence>
<keyword evidence="8" id="KW-0675">Receptor</keyword>
<dbReference type="GO" id="GO:0006955">
    <property type="term" value="P:immune response"/>
    <property type="evidence" value="ECO:0007669"/>
    <property type="project" value="TreeGrafter"/>
</dbReference>
<dbReference type="Gene3D" id="2.60.40.10">
    <property type="entry name" value="Immunoglobulins"/>
    <property type="match status" value="5"/>
</dbReference>
<evidence type="ECO:0000256" key="7">
    <source>
        <dbReference type="ARBA" id="ARBA00023157"/>
    </source>
</evidence>
<feature type="non-terminal residue" evidence="13">
    <location>
        <position position="1"/>
    </location>
</feature>
<dbReference type="GO" id="GO:0031295">
    <property type="term" value="P:T cell costimulation"/>
    <property type="evidence" value="ECO:0007669"/>
    <property type="project" value="TreeGrafter"/>
</dbReference>
<evidence type="ECO:0000256" key="5">
    <source>
        <dbReference type="ARBA" id="ARBA00022989"/>
    </source>
</evidence>
<dbReference type="SUPFAM" id="SSF48726">
    <property type="entry name" value="Immunoglobulin"/>
    <property type="match status" value="6"/>
</dbReference>
<protein>
    <submittedName>
        <fullName evidence="13">Antigen like protein</fullName>
    </submittedName>
</protein>
<sequence length="745" mass="82988">AFVLGFMELTCVGSSPLSSISLTRSEVGLGAVLPCDWGSHSGVSPETPYIQWQTVSQMVFERMGPDQFQANAYKNRADVPERVLAKGNCSLHLNDIRFSDAGVYECYLVVGETGKRRRIFIQSVQLAVFDHKTAQSVEVGKDLALDLYTKQAETLVFQSSHSSTWTQLWQRQVTCNDSRVVERNRKLVIRNVTGSDEGLYKVMDADGLALSTVKVSVKDPPPTMKPQVLDKRISLEKKTTLCTSLAGIMTLLYHCILCVAVCVGSISAVPQATVSARLNSSVVLPCKLTDAFTLTSHVRWRADDEIVFERSSDGTSAGKGYEGRVDVPEDELRKGNCSLVLKNVSVADDGFYRTFVVEHLDKTNTDKIQEINRVILSVDALQISAHVGSTVILPCDWRDLSITIPHVEWYADNDIVFERMGKEAYPGESYEGRVDVPEDELRNGNCSLILKNVSINDAGVYRSSMVVQHPRKTVLVQKVQLSVYTLQISARVGSTVILPCDWRDLSIKIPHVKWYIDHDIVFERMGKEAYAGERYEGRVDVPEDELRKGNCSLVLKNFNSSDGGVYRSYMVEQHPRKSVLVQKLHLSVYKKSQILCMRLAGIMSLYICILCAAAIGFISAVPQVTLSARVGSTAILPCKLTDIFTKTSHVRWRANDEIVFERSSDGTSAGKGYEGRVDVPEDELRKGNCSLVLKNVSVADDGFYRTFVVEHLDKTNTDKIQEINRVELSVDEKPKDSEDNRSAHT</sequence>
<dbReference type="InterPro" id="IPR036179">
    <property type="entry name" value="Ig-like_dom_sf"/>
</dbReference>
<feature type="domain" description="Ig-like" evidence="12">
    <location>
        <begin position="631"/>
        <end position="724"/>
    </location>
</feature>
<evidence type="ECO:0000256" key="9">
    <source>
        <dbReference type="ARBA" id="ARBA00023180"/>
    </source>
</evidence>
<dbReference type="GO" id="GO:0042102">
    <property type="term" value="P:positive regulation of T cell proliferation"/>
    <property type="evidence" value="ECO:0007669"/>
    <property type="project" value="TreeGrafter"/>
</dbReference>
<keyword evidence="5 11" id="KW-1133">Transmembrane helix</keyword>
<evidence type="ECO:0000256" key="1">
    <source>
        <dbReference type="ARBA" id="ARBA00004251"/>
    </source>
</evidence>
<keyword evidence="7" id="KW-1015">Disulfide bond</keyword>
<feature type="domain" description="Ig-like" evidence="12">
    <location>
        <begin position="16"/>
        <end position="106"/>
    </location>
</feature>
<dbReference type="InterPro" id="IPR003599">
    <property type="entry name" value="Ig_sub"/>
</dbReference>
<feature type="domain" description="Ig-like" evidence="12">
    <location>
        <begin position="388"/>
        <end position="461"/>
    </location>
</feature>
<dbReference type="SMART" id="SM00409">
    <property type="entry name" value="IG"/>
    <property type="match status" value="6"/>
</dbReference>
<accession>A0A8J4U6L1</accession>
<proteinExistence type="predicted"/>
<dbReference type="InterPro" id="IPR007110">
    <property type="entry name" value="Ig-like_dom"/>
</dbReference>
<feature type="domain" description="Ig-like" evidence="12">
    <location>
        <begin position="264"/>
        <end position="372"/>
    </location>
</feature>
<dbReference type="PANTHER" id="PTHR25466:SF11">
    <property type="entry name" value="GALECTIN 17-RELATED"/>
    <property type="match status" value="1"/>
</dbReference>
<evidence type="ECO:0000256" key="6">
    <source>
        <dbReference type="ARBA" id="ARBA00023136"/>
    </source>
</evidence>
<dbReference type="InterPro" id="IPR051713">
    <property type="entry name" value="T-cell_Activation_Regulation"/>
</dbReference>
<dbReference type="InterPro" id="IPR013106">
    <property type="entry name" value="Ig_V-set"/>
</dbReference>
<evidence type="ECO:0000313" key="14">
    <source>
        <dbReference type="Proteomes" id="UP000727407"/>
    </source>
</evidence>
<comment type="subcellular location">
    <subcellularLocation>
        <location evidence="1">Cell membrane</location>
        <topology evidence="1">Single-pass type I membrane protein</topology>
    </subcellularLocation>
</comment>
<dbReference type="SMART" id="SM00406">
    <property type="entry name" value="IGv"/>
    <property type="match status" value="5"/>
</dbReference>
<dbReference type="Proteomes" id="UP000727407">
    <property type="component" value="Unassembled WGS sequence"/>
</dbReference>
<evidence type="ECO:0000256" key="10">
    <source>
        <dbReference type="ARBA" id="ARBA00023319"/>
    </source>
</evidence>
<dbReference type="PROSITE" id="PS50835">
    <property type="entry name" value="IG_LIKE"/>
    <property type="match status" value="5"/>
</dbReference>
<dbReference type="OrthoDB" id="8951452at2759"/>
<dbReference type="GO" id="GO:0071222">
    <property type="term" value="P:cellular response to lipopolysaccharide"/>
    <property type="evidence" value="ECO:0007669"/>
    <property type="project" value="TreeGrafter"/>
</dbReference>
<dbReference type="PANTHER" id="PTHR25466">
    <property type="entry name" value="T-LYMPHOCYTE ACTIVATION ANTIGEN"/>
    <property type="match status" value="1"/>
</dbReference>
<organism evidence="13 14">
    <name type="scientific">Clarias magur</name>
    <name type="common">Asian catfish</name>
    <name type="synonym">Macropteronotus magur</name>
    <dbReference type="NCBI Taxonomy" id="1594786"/>
    <lineage>
        <taxon>Eukaryota</taxon>
        <taxon>Metazoa</taxon>
        <taxon>Chordata</taxon>
        <taxon>Craniata</taxon>
        <taxon>Vertebrata</taxon>
        <taxon>Euteleostomi</taxon>
        <taxon>Actinopterygii</taxon>
        <taxon>Neopterygii</taxon>
        <taxon>Teleostei</taxon>
        <taxon>Ostariophysi</taxon>
        <taxon>Siluriformes</taxon>
        <taxon>Clariidae</taxon>
        <taxon>Clarias</taxon>
    </lineage>
</organism>
<evidence type="ECO:0000256" key="3">
    <source>
        <dbReference type="ARBA" id="ARBA00022692"/>
    </source>
</evidence>
<dbReference type="InterPro" id="IPR013783">
    <property type="entry name" value="Ig-like_fold"/>
</dbReference>
<keyword evidence="9" id="KW-0325">Glycoprotein</keyword>
<comment type="caution">
    <text evidence="13">The sequence shown here is derived from an EMBL/GenBank/DDBJ whole genome shotgun (WGS) entry which is preliminary data.</text>
</comment>
<gene>
    <name evidence="13" type="ORF">DAT39_017199</name>
</gene>
<evidence type="ECO:0000256" key="4">
    <source>
        <dbReference type="ARBA" id="ARBA00022729"/>
    </source>
</evidence>
<dbReference type="GO" id="GO:0007166">
    <property type="term" value="P:cell surface receptor signaling pathway"/>
    <property type="evidence" value="ECO:0007669"/>
    <property type="project" value="TreeGrafter"/>
</dbReference>
<keyword evidence="3 11" id="KW-0812">Transmembrane</keyword>
<keyword evidence="4" id="KW-0732">Signal</keyword>
<dbReference type="Pfam" id="PF07686">
    <property type="entry name" value="V-set"/>
    <property type="match status" value="1"/>
</dbReference>
<keyword evidence="2" id="KW-1003">Cell membrane</keyword>
<evidence type="ECO:0000256" key="11">
    <source>
        <dbReference type="SAM" id="Phobius"/>
    </source>
</evidence>
<dbReference type="GO" id="GO:0009897">
    <property type="term" value="C:external side of plasma membrane"/>
    <property type="evidence" value="ECO:0007669"/>
    <property type="project" value="TreeGrafter"/>
</dbReference>
<evidence type="ECO:0000313" key="13">
    <source>
        <dbReference type="EMBL" id="KAF5893097.1"/>
    </source>
</evidence>
<dbReference type="AlphaFoldDB" id="A0A8J4U6L1"/>
<evidence type="ECO:0000256" key="8">
    <source>
        <dbReference type="ARBA" id="ARBA00023170"/>
    </source>
</evidence>
<keyword evidence="10" id="KW-0393">Immunoglobulin domain</keyword>
<dbReference type="EMBL" id="QNUK01000452">
    <property type="protein sequence ID" value="KAF5893097.1"/>
    <property type="molecule type" value="Genomic_DNA"/>
</dbReference>